<reference evidence="3 4" key="1">
    <citation type="submission" date="2021-12" db="EMBL/GenBank/DDBJ databases">
        <title>Discovery of the Pendulisporaceae a myxobacterial family with distinct sporulation behavior and unique specialized metabolism.</title>
        <authorList>
            <person name="Garcia R."/>
            <person name="Popoff A."/>
            <person name="Bader C.D."/>
            <person name="Loehr J."/>
            <person name="Walesch S."/>
            <person name="Walt C."/>
            <person name="Boldt J."/>
            <person name="Bunk B."/>
            <person name="Haeckl F.J.F.P.J."/>
            <person name="Gunesch A.P."/>
            <person name="Birkelbach J."/>
            <person name="Nuebel U."/>
            <person name="Pietschmann T."/>
            <person name="Bach T."/>
            <person name="Mueller R."/>
        </authorList>
    </citation>
    <scope>NUCLEOTIDE SEQUENCE [LARGE SCALE GENOMIC DNA]</scope>
    <source>
        <strain evidence="3 4">MSr12523</strain>
    </source>
</reference>
<dbReference type="Pfam" id="PF00487">
    <property type="entry name" value="FA_desaturase"/>
    <property type="match status" value="1"/>
</dbReference>
<dbReference type="RefSeq" id="WP_394849273.1">
    <property type="nucleotide sequence ID" value="NZ_CP089982.1"/>
</dbReference>
<evidence type="ECO:0000313" key="3">
    <source>
        <dbReference type="EMBL" id="WXA98659.1"/>
    </source>
</evidence>
<protein>
    <submittedName>
        <fullName evidence="3">Fatty acid desaturase</fullName>
    </submittedName>
</protein>
<name>A0ABZ2KKR3_9BACT</name>
<keyword evidence="1" id="KW-0812">Transmembrane</keyword>
<evidence type="ECO:0000313" key="4">
    <source>
        <dbReference type="Proteomes" id="UP001379533"/>
    </source>
</evidence>
<dbReference type="EMBL" id="CP089982">
    <property type="protein sequence ID" value="WXA98659.1"/>
    <property type="molecule type" value="Genomic_DNA"/>
</dbReference>
<evidence type="ECO:0000256" key="1">
    <source>
        <dbReference type="SAM" id="Phobius"/>
    </source>
</evidence>
<feature type="domain" description="Fatty acid desaturase" evidence="2">
    <location>
        <begin position="95"/>
        <end position="313"/>
    </location>
</feature>
<organism evidence="3 4">
    <name type="scientific">Pendulispora brunnea</name>
    <dbReference type="NCBI Taxonomy" id="2905690"/>
    <lineage>
        <taxon>Bacteria</taxon>
        <taxon>Pseudomonadati</taxon>
        <taxon>Myxococcota</taxon>
        <taxon>Myxococcia</taxon>
        <taxon>Myxococcales</taxon>
        <taxon>Sorangiineae</taxon>
        <taxon>Pendulisporaceae</taxon>
        <taxon>Pendulispora</taxon>
    </lineage>
</organism>
<keyword evidence="1" id="KW-0472">Membrane</keyword>
<keyword evidence="4" id="KW-1185">Reference proteome</keyword>
<feature type="transmembrane region" description="Helical" evidence="1">
    <location>
        <begin position="50"/>
        <end position="71"/>
    </location>
</feature>
<dbReference type="Proteomes" id="UP001379533">
    <property type="component" value="Chromosome"/>
</dbReference>
<evidence type="ECO:0000259" key="2">
    <source>
        <dbReference type="Pfam" id="PF00487"/>
    </source>
</evidence>
<dbReference type="InterPro" id="IPR005804">
    <property type="entry name" value="FA_desaturase_dom"/>
</dbReference>
<gene>
    <name evidence="3" type="ORF">LZC95_17730</name>
</gene>
<feature type="transmembrane region" description="Helical" evidence="1">
    <location>
        <begin position="176"/>
        <end position="195"/>
    </location>
</feature>
<feature type="transmembrane region" description="Helical" evidence="1">
    <location>
        <begin position="86"/>
        <end position="108"/>
    </location>
</feature>
<proteinExistence type="predicted"/>
<sequence length="342" mass="38578">MKTHASDVGAARAHQASSLASFVYLSTSQRQLVRAKAKQWIAWRRAHPTLHTAVGIGLLAFLFAFDAYALLELPRQLPFDLATRSGIVFAALTTGFLHGFLVCSIVTYSVHEGAAHDLIVVGNGPVTRVLRFVANNACRFFLADPEYYAGSHFQHHRWLGTEQDGSFTNHVRLRRLLLAIVPMAPVFSHSDFFPWRPQEHTRSRKISAVLTKLHLAVFFAAMAWRFGVLYALVSLLLVGTWISFVLDRVRESTEHLGMPLERVHGTRDFGLGLWGLLLGGGPWGQPCHFSHHLEPALPWYHQLALHFYLHRILTPEQKRQFFLRPVVGFPALLVRLARGGMR</sequence>
<feature type="transmembrane region" description="Helical" evidence="1">
    <location>
        <begin position="215"/>
        <end position="246"/>
    </location>
</feature>
<accession>A0ABZ2KKR3</accession>
<keyword evidence="1" id="KW-1133">Transmembrane helix</keyword>